<name>A0ABW5DTZ9_9PROT</name>
<evidence type="ECO:0008006" key="3">
    <source>
        <dbReference type="Google" id="ProtNLM"/>
    </source>
</evidence>
<evidence type="ECO:0000313" key="2">
    <source>
        <dbReference type="Proteomes" id="UP001597295"/>
    </source>
</evidence>
<dbReference type="EMBL" id="JBHUIP010000013">
    <property type="protein sequence ID" value="MFD2264320.1"/>
    <property type="molecule type" value="Genomic_DNA"/>
</dbReference>
<sequence>MRVAAGGGSFFWDEELSLTTLDSVVDRSLVDTLAAWQNLQKATGRAVPSRKQFFPETVPGARGRLSLWMVIAPEDGKGLDFEMIVQSSRTMMLYRLQPGRITVGNLSNDGYRELMMAHFGHVCEQRVPLATRIHLEREGHPTVFYDRLAVPFSEDGASINYLLTCADFSVETANAIRDTVPDFNQQSPGWSQKGS</sequence>
<keyword evidence="2" id="KW-1185">Reference proteome</keyword>
<accession>A0ABW5DTZ9</accession>
<gene>
    <name evidence="1" type="ORF">ACFSM5_15560</name>
</gene>
<dbReference type="Proteomes" id="UP001597295">
    <property type="component" value="Unassembled WGS sequence"/>
</dbReference>
<comment type="caution">
    <text evidence="1">The sequence shown here is derived from an EMBL/GenBank/DDBJ whole genome shotgun (WGS) entry which is preliminary data.</text>
</comment>
<organism evidence="1 2">
    <name type="scientific">Lacibacterium aquatile</name>
    <dbReference type="NCBI Taxonomy" id="1168082"/>
    <lineage>
        <taxon>Bacteria</taxon>
        <taxon>Pseudomonadati</taxon>
        <taxon>Pseudomonadota</taxon>
        <taxon>Alphaproteobacteria</taxon>
        <taxon>Rhodospirillales</taxon>
        <taxon>Rhodospirillaceae</taxon>
    </lineage>
</organism>
<evidence type="ECO:0000313" key="1">
    <source>
        <dbReference type="EMBL" id="MFD2264320.1"/>
    </source>
</evidence>
<reference evidence="2" key="1">
    <citation type="journal article" date="2019" name="Int. J. Syst. Evol. Microbiol.">
        <title>The Global Catalogue of Microorganisms (GCM) 10K type strain sequencing project: providing services to taxonomists for standard genome sequencing and annotation.</title>
        <authorList>
            <consortium name="The Broad Institute Genomics Platform"/>
            <consortium name="The Broad Institute Genome Sequencing Center for Infectious Disease"/>
            <person name="Wu L."/>
            <person name="Ma J."/>
        </authorList>
    </citation>
    <scope>NUCLEOTIDE SEQUENCE [LARGE SCALE GENOMIC DNA]</scope>
    <source>
        <strain evidence="2">CGMCC 1.19062</strain>
    </source>
</reference>
<proteinExistence type="predicted"/>
<dbReference type="RefSeq" id="WP_379877396.1">
    <property type="nucleotide sequence ID" value="NZ_JBHUIP010000013.1"/>
</dbReference>
<protein>
    <recommendedName>
        <fullName evidence="3">PAS domain-containing protein</fullName>
    </recommendedName>
</protein>